<dbReference type="RefSeq" id="WP_183202179.1">
    <property type="nucleotide sequence ID" value="NZ_JACIEK010000019.1"/>
</dbReference>
<protein>
    <recommendedName>
        <fullName evidence="6">Pseudouridine synthase</fullName>
        <ecNumber evidence="6">5.4.99.-</ecNumber>
    </recommendedName>
</protein>
<comment type="similarity">
    <text evidence="1 6">Belongs to the pseudouridine synthase RluA family.</text>
</comment>
<dbReference type="EC" id="5.4.99.-" evidence="6"/>
<dbReference type="PANTHER" id="PTHR21600">
    <property type="entry name" value="MITOCHONDRIAL RNA PSEUDOURIDINE SYNTHASE"/>
    <property type="match status" value="1"/>
</dbReference>
<evidence type="ECO:0000256" key="2">
    <source>
        <dbReference type="ARBA" id="ARBA00023235"/>
    </source>
</evidence>
<evidence type="ECO:0000256" key="4">
    <source>
        <dbReference type="PIRSR" id="PIRSR606225-1"/>
    </source>
</evidence>
<dbReference type="Gene3D" id="3.10.290.10">
    <property type="entry name" value="RNA-binding S4 domain"/>
    <property type="match status" value="1"/>
</dbReference>
<evidence type="ECO:0000256" key="1">
    <source>
        <dbReference type="ARBA" id="ARBA00010876"/>
    </source>
</evidence>
<dbReference type="Pfam" id="PF00849">
    <property type="entry name" value="PseudoU_synth_2"/>
    <property type="match status" value="1"/>
</dbReference>
<evidence type="ECO:0000256" key="6">
    <source>
        <dbReference type="RuleBase" id="RU362028"/>
    </source>
</evidence>
<dbReference type="Proteomes" id="UP000542776">
    <property type="component" value="Unassembled WGS sequence"/>
</dbReference>
<sequence length="330" mass="37201">MSAVEQIRVEPDEAGLRLDRWFKLHYPGLGFGHLQKLLRSGQVRIDGGRAKSDSRVEPGQMIRIPPMGADSARLRVAPLTANTIRDRHDGDVLSQMLIYEDEKVFVFNKPAGLAVQGGSGVSRHVDKMLEAWRSKKGEKPRLVHRLDRDTSGILVVARTRGAAVSLTKAFRERDTQKHYWALLKGVPVPHEGRISTYLVKEPTPDGDRVRVAKHGDEGADHALSYYRVIDQVAQNFAWVEMQPHTGRTHQLRVHALHIGHPILGDPKYFEHDTNWDFPGGVQNKLHLHARRIIIPHPNGGGRLIDQIAPLPPHMVQTWNLFGFDEAQEND</sequence>
<proteinExistence type="inferred from homology"/>
<accession>A0A7W6H856</accession>
<dbReference type="Gene3D" id="3.30.2350.10">
    <property type="entry name" value="Pseudouridine synthase"/>
    <property type="match status" value="1"/>
</dbReference>
<feature type="active site" evidence="4">
    <location>
        <position position="147"/>
    </location>
</feature>
<dbReference type="PANTHER" id="PTHR21600:SF44">
    <property type="entry name" value="RIBOSOMAL LARGE SUBUNIT PSEUDOURIDINE SYNTHASE D"/>
    <property type="match status" value="1"/>
</dbReference>
<dbReference type="AlphaFoldDB" id="A0A7W6H856"/>
<dbReference type="SUPFAM" id="SSF55120">
    <property type="entry name" value="Pseudouridine synthase"/>
    <property type="match status" value="1"/>
</dbReference>
<comment type="function">
    <text evidence="6">Responsible for synthesis of pseudouridine from uracil.</text>
</comment>
<evidence type="ECO:0000259" key="7">
    <source>
        <dbReference type="Pfam" id="PF00849"/>
    </source>
</evidence>
<evidence type="ECO:0000256" key="3">
    <source>
        <dbReference type="ARBA" id="ARBA00036882"/>
    </source>
</evidence>
<dbReference type="GO" id="GO:0000455">
    <property type="term" value="P:enzyme-directed rRNA pseudouridine synthesis"/>
    <property type="evidence" value="ECO:0007669"/>
    <property type="project" value="TreeGrafter"/>
</dbReference>
<dbReference type="InterPro" id="IPR036986">
    <property type="entry name" value="S4_RNA-bd_sf"/>
</dbReference>
<dbReference type="PROSITE" id="PS50889">
    <property type="entry name" value="S4"/>
    <property type="match status" value="1"/>
</dbReference>
<feature type="domain" description="Pseudouridine synthase RsuA/RluA-like" evidence="7">
    <location>
        <begin position="104"/>
        <end position="256"/>
    </location>
</feature>
<keyword evidence="2 6" id="KW-0413">Isomerase</keyword>
<gene>
    <name evidence="8" type="ORF">GGR04_004263</name>
</gene>
<comment type="catalytic activity">
    <reaction evidence="6">
        <text>a uridine in RNA = a pseudouridine in RNA</text>
        <dbReference type="Rhea" id="RHEA:48348"/>
        <dbReference type="Rhea" id="RHEA-COMP:12068"/>
        <dbReference type="Rhea" id="RHEA-COMP:12069"/>
        <dbReference type="ChEBI" id="CHEBI:65314"/>
        <dbReference type="ChEBI" id="CHEBI:65315"/>
    </reaction>
</comment>
<dbReference type="CDD" id="cd02869">
    <property type="entry name" value="PseudoU_synth_RluA_like"/>
    <property type="match status" value="1"/>
</dbReference>
<dbReference type="InterPro" id="IPR020103">
    <property type="entry name" value="PsdUridine_synth_cat_dom_sf"/>
</dbReference>
<evidence type="ECO:0000256" key="5">
    <source>
        <dbReference type="PROSITE-ProRule" id="PRU00182"/>
    </source>
</evidence>
<evidence type="ECO:0000313" key="8">
    <source>
        <dbReference type="EMBL" id="MBB4000386.1"/>
    </source>
</evidence>
<dbReference type="NCBIfam" id="TIGR00005">
    <property type="entry name" value="rluA_subfam"/>
    <property type="match status" value="1"/>
</dbReference>
<reference evidence="8 9" key="1">
    <citation type="submission" date="2020-08" db="EMBL/GenBank/DDBJ databases">
        <title>Genomic Encyclopedia of Type Strains, Phase IV (KMG-IV): sequencing the most valuable type-strain genomes for metagenomic binning, comparative biology and taxonomic classification.</title>
        <authorList>
            <person name="Goeker M."/>
        </authorList>
    </citation>
    <scope>NUCLEOTIDE SEQUENCE [LARGE SCALE GENOMIC DNA]</scope>
    <source>
        <strain evidence="8 9">DSM 102238</strain>
    </source>
</reference>
<dbReference type="GO" id="GO:0003723">
    <property type="term" value="F:RNA binding"/>
    <property type="evidence" value="ECO:0007669"/>
    <property type="project" value="UniProtKB-KW"/>
</dbReference>
<dbReference type="EMBL" id="JACIEK010000019">
    <property type="protein sequence ID" value="MBB4000386.1"/>
    <property type="molecule type" value="Genomic_DNA"/>
</dbReference>
<dbReference type="GO" id="GO:0160140">
    <property type="term" value="F:23S rRNA pseudouridine(1911/1915/1917) synthase activity"/>
    <property type="evidence" value="ECO:0007669"/>
    <property type="project" value="UniProtKB-EC"/>
</dbReference>
<dbReference type="InterPro" id="IPR006224">
    <property type="entry name" value="PsdUridine_synth_RluA-like_CS"/>
</dbReference>
<dbReference type="InterPro" id="IPR006225">
    <property type="entry name" value="PsdUridine_synth_RluC/D"/>
</dbReference>
<comment type="caution">
    <text evidence="8">The sequence shown here is derived from an EMBL/GenBank/DDBJ whole genome shotgun (WGS) entry which is preliminary data.</text>
</comment>
<keyword evidence="5" id="KW-0694">RNA-binding</keyword>
<evidence type="ECO:0000313" key="9">
    <source>
        <dbReference type="Proteomes" id="UP000542776"/>
    </source>
</evidence>
<keyword evidence="9" id="KW-1185">Reference proteome</keyword>
<organism evidence="8 9">
    <name type="scientific">Aureimonas pseudogalii</name>
    <dbReference type="NCBI Taxonomy" id="1744844"/>
    <lineage>
        <taxon>Bacteria</taxon>
        <taxon>Pseudomonadati</taxon>
        <taxon>Pseudomonadota</taxon>
        <taxon>Alphaproteobacteria</taxon>
        <taxon>Hyphomicrobiales</taxon>
        <taxon>Aurantimonadaceae</taxon>
        <taxon>Aureimonas</taxon>
    </lineage>
</organism>
<dbReference type="InterPro" id="IPR050188">
    <property type="entry name" value="RluA_PseudoU_synthase"/>
</dbReference>
<dbReference type="PROSITE" id="PS01129">
    <property type="entry name" value="PSI_RLU"/>
    <property type="match status" value="1"/>
</dbReference>
<dbReference type="SUPFAM" id="SSF55174">
    <property type="entry name" value="Alpha-L RNA-binding motif"/>
    <property type="match status" value="1"/>
</dbReference>
<dbReference type="InterPro" id="IPR006145">
    <property type="entry name" value="PsdUridine_synth_RsuA/RluA"/>
</dbReference>
<comment type="catalytic activity">
    <reaction evidence="3">
        <text>uridine(1911/1915/1917) in 23S rRNA = pseudouridine(1911/1915/1917) in 23S rRNA</text>
        <dbReference type="Rhea" id="RHEA:42524"/>
        <dbReference type="Rhea" id="RHEA-COMP:10097"/>
        <dbReference type="Rhea" id="RHEA-COMP:10098"/>
        <dbReference type="ChEBI" id="CHEBI:65314"/>
        <dbReference type="ChEBI" id="CHEBI:65315"/>
        <dbReference type="EC" id="5.4.99.23"/>
    </reaction>
</comment>
<name>A0A7W6H856_9HYPH</name>